<evidence type="ECO:0000313" key="3">
    <source>
        <dbReference type="Proteomes" id="UP001218218"/>
    </source>
</evidence>
<comment type="caution">
    <text evidence="2">The sequence shown here is derived from an EMBL/GenBank/DDBJ whole genome shotgun (WGS) entry which is preliminary data.</text>
</comment>
<dbReference type="EMBL" id="JARIHO010000015">
    <property type="protein sequence ID" value="KAJ7349969.1"/>
    <property type="molecule type" value="Genomic_DNA"/>
</dbReference>
<feature type="region of interest" description="Disordered" evidence="1">
    <location>
        <begin position="350"/>
        <end position="392"/>
    </location>
</feature>
<sequence>MSSQQSQQSRNTCISHEMSTDSLNEWITRLQDEIKEHMESIFAGMLQEVVEQANNDPEYLRYLRDLIELEGEVDVEVAVADTNLCTVQDDMLEATARRDQIAELHQRFEQGDIQPMHYVDSVNLLRRQVSPDVDDVPDKKLDSGDESEGGEEAEEPEEVGKKQKSKGKAKVVPKKAKKEHEEQDGSYLRPQSATHLPQVKGPRIAEAMAELGQEDAVVHRPVSKVSSRCRQVDSCSSEMMLGEISYLEEMRLSLVNTQHRLRELKQREKEHKLKKQRKRAAQTAGNQPQKDTGPTRSETSTERTGRLLSCATRLSSRSARSRSRTGFALLSSDEPVVPLMTIKQEHEDANTAALGTITEQGLERVARKAERREQIARENAERTERAERDRPE</sequence>
<evidence type="ECO:0000256" key="1">
    <source>
        <dbReference type="SAM" id="MobiDB-lite"/>
    </source>
</evidence>
<accession>A0AAD7A5K2</accession>
<feature type="compositionally biased region" description="Basic residues" evidence="1">
    <location>
        <begin position="162"/>
        <end position="177"/>
    </location>
</feature>
<protein>
    <submittedName>
        <fullName evidence="2">Uncharacterized protein</fullName>
    </submittedName>
</protein>
<proteinExistence type="predicted"/>
<keyword evidence="3" id="KW-1185">Reference proteome</keyword>
<gene>
    <name evidence="2" type="ORF">DFH08DRAFT_807292</name>
</gene>
<feature type="compositionally biased region" description="Acidic residues" evidence="1">
    <location>
        <begin position="144"/>
        <end position="157"/>
    </location>
</feature>
<feature type="compositionally biased region" description="Basic and acidic residues" evidence="1">
    <location>
        <begin position="361"/>
        <end position="392"/>
    </location>
</feature>
<dbReference type="AlphaFoldDB" id="A0AAD7A5K2"/>
<evidence type="ECO:0000313" key="2">
    <source>
        <dbReference type="EMBL" id="KAJ7349969.1"/>
    </source>
</evidence>
<feature type="region of interest" description="Disordered" evidence="1">
    <location>
        <begin position="268"/>
        <end position="326"/>
    </location>
</feature>
<reference evidence="2" key="1">
    <citation type="submission" date="2023-03" db="EMBL/GenBank/DDBJ databases">
        <title>Massive genome expansion in bonnet fungi (Mycena s.s.) driven by repeated elements and novel gene families across ecological guilds.</title>
        <authorList>
            <consortium name="Lawrence Berkeley National Laboratory"/>
            <person name="Harder C.B."/>
            <person name="Miyauchi S."/>
            <person name="Viragh M."/>
            <person name="Kuo A."/>
            <person name="Thoen E."/>
            <person name="Andreopoulos B."/>
            <person name="Lu D."/>
            <person name="Skrede I."/>
            <person name="Drula E."/>
            <person name="Henrissat B."/>
            <person name="Morin E."/>
            <person name="Kohler A."/>
            <person name="Barry K."/>
            <person name="LaButti K."/>
            <person name="Morin E."/>
            <person name="Salamov A."/>
            <person name="Lipzen A."/>
            <person name="Mereny Z."/>
            <person name="Hegedus B."/>
            <person name="Baldrian P."/>
            <person name="Stursova M."/>
            <person name="Weitz H."/>
            <person name="Taylor A."/>
            <person name="Grigoriev I.V."/>
            <person name="Nagy L.G."/>
            <person name="Martin F."/>
            <person name="Kauserud H."/>
        </authorList>
    </citation>
    <scope>NUCLEOTIDE SEQUENCE</scope>
    <source>
        <strain evidence="2">CBHHK002</strain>
    </source>
</reference>
<feature type="compositionally biased region" description="Low complexity" evidence="1">
    <location>
        <begin position="306"/>
        <end position="318"/>
    </location>
</feature>
<organism evidence="2 3">
    <name type="scientific">Mycena albidolilacea</name>
    <dbReference type="NCBI Taxonomy" id="1033008"/>
    <lineage>
        <taxon>Eukaryota</taxon>
        <taxon>Fungi</taxon>
        <taxon>Dikarya</taxon>
        <taxon>Basidiomycota</taxon>
        <taxon>Agaricomycotina</taxon>
        <taxon>Agaricomycetes</taxon>
        <taxon>Agaricomycetidae</taxon>
        <taxon>Agaricales</taxon>
        <taxon>Marasmiineae</taxon>
        <taxon>Mycenaceae</taxon>
        <taxon>Mycena</taxon>
    </lineage>
</organism>
<dbReference type="Proteomes" id="UP001218218">
    <property type="component" value="Unassembled WGS sequence"/>
</dbReference>
<feature type="region of interest" description="Disordered" evidence="1">
    <location>
        <begin position="129"/>
        <end position="197"/>
    </location>
</feature>
<name>A0AAD7A5K2_9AGAR</name>